<name>A0ABS1KPR1_9BACT</name>
<gene>
    <name evidence="2" type="ORF">JI741_09400</name>
</gene>
<evidence type="ECO:0000313" key="2">
    <source>
        <dbReference type="EMBL" id="MBL0741435.1"/>
    </source>
</evidence>
<dbReference type="Pfam" id="PF11751">
    <property type="entry name" value="PorP_SprF"/>
    <property type="match status" value="1"/>
</dbReference>
<keyword evidence="1" id="KW-0732">Signal</keyword>
<evidence type="ECO:0000256" key="1">
    <source>
        <dbReference type="SAM" id="SignalP"/>
    </source>
</evidence>
<feature type="signal peptide" evidence="1">
    <location>
        <begin position="1"/>
        <end position="28"/>
    </location>
</feature>
<organism evidence="2 3">
    <name type="scientific">Chryseolinea lacunae</name>
    <dbReference type="NCBI Taxonomy" id="2801331"/>
    <lineage>
        <taxon>Bacteria</taxon>
        <taxon>Pseudomonadati</taxon>
        <taxon>Bacteroidota</taxon>
        <taxon>Cytophagia</taxon>
        <taxon>Cytophagales</taxon>
        <taxon>Fulvivirgaceae</taxon>
        <taxon>Chryseolinea</taxon>
    </lineage>
</organism>
<dbReference type="RefSeq" id="WP_202008815.1">
    <property type="nucleotide sequence ID" value="NZ_JAERRB010000003.1"/>
</dbReference>
<sequence>MKTKSPYRFIRLLMLAGMLVVFAPQAMAQQKVQFSQYMFNTLVINPAYAGADEALSLTLIHRSQWNGLEGAPTTQTLSGHTLFKKKHFGVGATIVNDKIGVHRNLSILSDYAYHLQVGKTSFLSMGLQAGIHNTRADYASLMGGVTNDPKLNSASISQTFFDFGAGVYFRSSRLHVGLSAPELVPERISFNDTVSVRLSRTNFFLFAKYRITQNENIDYEPSLLLKYMPGLPLSFDVNINMIYRKVLTLGLSYRKSESVDFLFKGQVTPQFQIGYAYDHVIGDVARISNGSHEIMVQYLFKYVETKVSSPR</sequence>
<accession>A0ABS1KPR1</accession>
<keyword evidence="3" id="KW-1185">Reference proteome</keyword>
<feature type="chain" id="PRO_5046266331" evidence="1">
    <location>
        <begin position="29"/>
        <end position="311"/>
    </location>
</feature>
<dbReference type="EMBL" id="JAERRB010000003">
    <property type="protein sequence ID" value="MBL0741435.1"/>
    <property type="molecule type" value="Genomic_DNA"/>
</dbReference>
<comment type="caution">
    <text evidence="2">The sequence shown here is derived from an EMBL/GenBank/DDBJ whole genome shotgun (WGS) entry which is preliminary data.</text>
</comment>
<dbReference type="Proteomes" id="UP000613030">
    <property type="component" value="Unassembled WGS sequence"/>
</dbReference>
<proteinExistence type="predicted"/>
<protein>
    <submittedName>
        <fullName evidence="2">Type IX secretion system membrane protein PorP/SprF</fullName>
    </submittedName>
</protein>
<dbReference type="InterPro" id="IPR019861">
    <property type="entry name" value="PorP/SprF_Bacteroidetes"/>
</dbReference>
<dbReference type="NCBIfam" id="TIGR03519">
    <property type="entry name" value="T9SS_PorP_fam"/>
    <property type="match status" value="1"/>
</dbReference>
<reference evidence="2 3" key="1">
    <citation type="submission" date="2021-01" db="EMBL/GenBank/DDBJ databases">
        <title>Chryseolinea sp. Jin1 Genome sequencing and assembly.</title>
        <authorList>
            <person name="Kim I."/>
        </authorList>
    </citation>
    <scope>NUCLEOTIDE SEQUENCE [LARGE SCALE GENOMIC DNA]</scope>
    <source>
        <strain evidence="2 3">Jin1</strain>
    </source>
</reference>
<evidence type="ECO:0000313" key="3">
    <source>
        <dbReference type="Proteomes" id="UP000613030"/>
    </source>
</evidence>